<organism evidence="2 3">
    <name type="scientific">Kutzneria kofuensis</name>
    <dbReference type="NCBI Taxonomy" id="103725"/>
    <lineage>
        <taxon>Bacteria</taxon>
        <taxon>Bacillati</taxon>
        <taxon>Actinomycetota</taxon>
        <taxon>Actinomycetes</taxon>
        <taxon>Pseudonocardiales</taxon>
        <taxon>Pseudonocardiaceae</taxon>
        <taxon>Kutzneria</taxon>
    </lineage>
</organism>
<comment type="caution">
    <text evidence="2">The sequence shown here is derived from an EMBL/GenBank/DDBJ whole genome shotgun (WGS) entry which is preliminary data.</text>
</comment>
<keyword evidence="3" id="KW-1185">Reference proteome</keyword>
<feature type="compositionally biased region" description="Basic and acidic residues" evidence="1">
    <location>
        <begin position="160"/>
        <end position="169"/>
    </location>
</feature>
<feature type="region of interest" description="Disordered" evidence="1">
    <location>
        <begin position="1"/>
        <end position="22"/>
    </location>
</feature>
<feature type="region of interest" description="Disordered" evidence="1">
    <location>
        <begin position="123"/>
        <end position="169"/>
    </location>
</feature>
<feature type="compositionally biased region" description="Basic and acidic residues" evidence="1">
    <location>
        <begin position="123"/>
        <end position="141"/>
    </location>
</feature>
<dbReference type="AlphaFoldDB" id="A0A7W9KC61"/>
<proteinExistence type="predicted"/>
<reference evidence="2 3" key="1">
    <citation type="submission" date="2020-08" db="EMBL/GenBank/DDBJ databases">
        <title>Sequencing the genomes of 1000 actinobacteria strains.</title>
        <authorList>
            <person name="Klenk H.-P."/>
        </authorList>
    </citation>
    <scope>NUCLEOTIDE SEQUENCE [LARGE SCALE GENOMIC DNA]</scope>
    <source>
        <strain evidence="2 3">DSM 43851</strain>
    </source>
</reference>
<accession>A0A7W9KC61</accession>
<protein>
    <submittedName>
        <fullName evidence="2">Uncharacterized protein</fullName>
    </submittedName>
</protein>
<dbReference type="RefSeq" id="WP_184859001.1">
    <property type="nucleotide sequence ID" value="NZ_BAAAWY010000008.1"/>
</dbReference>
<name>A0A7W9KC61_9PSEU</name>
<evidence type="ECO:0000313" key="3">
    <source>
        <dbReference type="Proteomes" id="UP000585638"/>
    </source>
</evidence>
<evidence type="ECO:0000256" key="1">
    <source>
        <dbReference type="SAM" id="MobiDB-lite"/>
    </source>
</evidence>
<sequence length="169" mass="17995">MTTVEAKGARSSGKGRETGAAGHEVEIHAQESGSGYAGTLTLPFATVQWRLPEFSMPIGRQEMEAAVHKVREALPPPTQLAYYAGLGVLAVFEIVEWPVVVVSAAGMIVLQRTIRRQVEQAKESDAMVGKEPDAMAAEHGKKPGTVVEHGKEPDATVSEKPAKPGKPSE</sequence>
<evidence type="ECO:0000313" key="2">
    <source>
        <dbReference type="EMBL" id="MBB5889877.1"/>
    </source>
</evidence>
<gene>
    <name evidence="2" type="ORF">BJ998_001073</name>
</gene>
<dbReference type="EMBL" id="JACHIR010000001">
    <property type="protein sequence ID" value="MBB5889877.1"/>
    <property type="molecule type" value="Genomic_DNA"/>
</dbReference>
<dbReference type="Proteomes" id="UP000585638">
    <property type="component" value="Unassembled WGS sequence"/>
</dbReference>